<feature type="domain" description="Gp5/Type VI secretion system Vgr protein OB-fold" evidence="1">
    <location>
        <begin position="388"/>
        <end position="459"/>
    </location>
</feature>
<dbReference type="SUPFAM" id="SSF69349">
    <property type="entry name" value="Phage fibre proteins"/>
    <property type="match status" value="1"/>
</dbReference>
<gene>
    <name evidence="2" type="ORF">UA74_20755</name>
</gene>
<name>A0AAC9PTS3_9PSEU</name>
<dbReference type="Gene3D" id="3.55.50.10">
    <property type="entry name" value="Baseplate protein-like domains"/>
    <property type="match status" value="1"/>
</dbReference>
<evidence type="ECO:0000313" key="3">
    <source>
        <dbReference type="Proteomes" id="UP000185511"/>
    </source>
</evidence>
<dbReference type="InterPro" id="IPR006531">
    <property type="entry name" value="Gp5/Vgr_OB"/>
</dbReference>
<dbReference type="AlphaFoldDB" id="A0AAC9PTS3"/>
<reference evidence="3" key="1">
    <citation type="submission" date="2016-06" db="EMBL/GenBank/DDBJ databases">
        <title>Complete genome sequence of Actinoalloteichus fjordicus DSM 46855 (=ADI127-17), type strain of the new species Actinoalloteichus fjordicus.</title>
        <authorList>
            <person name="Ruckert C."/>
            <person name="Nouioui I."/>
            <person name="Willmese J."/>
            <person name="van Wezel G."/>
            <person name="Klenk H.-P."/>
            <person name="Kalinowski J."/>
            <person name="Zotchev S.B."/>
        </authorList>
    </citation>
    <scope>NUCLEOTIDE SEQUENCE [LARGE SCALE GENOMIC DNA]</scope>
    <source>
        <strain evidence="3">ADI127-7</strain>
    </source>
</reference>
<dbReference type="Pfam" id="PF05954">
    <property type="entry name" value="Phage_GPD"/>
    <property type="match status" value="1"/>
</dbReference>
<evidence type="ECO:0000259" key="1">
    <source>
        <dbReference type="Pfam" id="PF04717"/>
    </source>
</evidence>
<protein>
    <recommendedName>
        <fullName evidence="1">Gp5/Type VI secretion system Vgr protein OB-fold domain-containing protein</fullName>
    </recommendedName>
</protein>
<dbReference type="NCBIfam" id="NF033848">
    <property type="entry name" value="VgrG_rel"/>
    <property type="match status" value="1"/>
</dbReference>
<dbReference type="Pfam" id="PF04717">
    <property type="entry name" value="Phage_base_V"/>
    <property type="match status" value="1"/>
</dbReference>
<evidence type="ECO:0000313" key="2">
    <source>
        <dbReference type="EMBL" id="APU16176.1"/>
    </source>
</evidence>
<proteinExistence type="predicted"/>
<dbReference type="InterPro" id="IPR037026">
    <property type="entry name" value="Vgr_OB-fold_dom_sf"/>
</dbReference>
<dbReference type="Gene3D" id="2.30.110.50">
    <property type="match status" value="1"/>
</dbReference>
<dbReference type="Proteomes" id="UP000185511">
    <property type="component" value="Chromosome"/>
</dbReference>
<dbReference type="SUPFAM" id="SSF69255">
    <property type="entry name" value="gp5 N-terminal domain-like"/>
    <property type="match status" value="1"/>
</dbReference>
<dbReference type="KEGG" id="acad:UA74_20755"/>
<organism evidence="2 3">
    <name type="scientific">Actinoalloteichus fjordicus</name>
    <dbReference type="NCBI Taxonomy" id="1612552"/>
    <lineage>
        <taxon>Bacteria</taxon>
        <taxon>Bacillati</taxon>
        <taxon>Actinomycetota</taxon>
        <taxon>Actinomycetes</taxon>
        <taxon>Pseudonocardiales</taxon>
        <taxon>Pseudonocardiaceae</taxon>
        <taxon>Actinoalloteichus</taxon>
    </lineage>
</organism>
<dbReference type="EMBL" id="CP016076">
    <property type="protein sequence ID" value="APU16176.1"/>
    <property type="molecule type" value="Genomic_DNA"/>
</dbReference>
<keyword evidence="3" id="KW-1185">Reference proteome</keyword>
<dbReference type="InterPro" id="IPR047702">
    <property type="entry name" value="VgrG-rel"/>
</dbReference>
<dbReference type="SUPFAM" id="SSF69279">
    <property type="entry name" value="Phage tail proteins"/>
    <property type="match status" value="1"/>
</dbReference>
<accession>A0AAC9PTS3</accession>
<dbReference type="Gene3D" id="4.10.220.110">
    <property type="match status" value="1"/>
</dbReference>
<sequence>MGTSEETSGRSFAADPIIAAPDELPPAWAAQLVRCVVDESVNLPDTAELSYRDPDHELLVKTGITIGTRLTVSVSTVRDRGRTTLFAGEVTALELDSDETGSFTVVRATSRVHRLFRGRKVVAFRNMTASDIIRKVARGAGLRVGRIQADSITYPHLSQAGVSDWDFLQDLAREHGAMVTMDDEERLEFVRLDPAARAPSPTTSSLRDPLVLEYGRNLVALRAAVTSADQVTGVEVRGWDVKTKTALVGRAAAVTSDTVLPGLSPATASAAFGGSPRLLVTDTPYRTQAETGAAARALAASASAGFGELEAVVLGNPRLRAGVPVALGNVGPAFSGRFTVTAAQHVLEPGGGYRTTVVVSASSDRSLAGLVTGANAPARGERINGLAVGIVTDTKEPGGRGRGEVRLRLPWLSDDYVTDWVRTAQLGGGGVCSPEVDDEVLVGFEQGCLDRPYVLGTLYNGVDLPARHDVPLVDGTRGTVDRRSLVSRGGNRLELLDKTGGPRGVRLRTGDGRLEVHLDQQQTQITVHSNGTVSIEAKGEVTVSGQGITLDAGRGDLAMKGRRVSIDATAGLRMDGGTEAVINGRVVRLN</sequence>
<dbReference type="RefSeq" id="WP_075765274.1">
    <property type="nucleotide sequence ID" value="NZ_CP016076.1"/>
</dbReference>
<dbReference type="Gene3D" id="2.40.50.230">
    <property type="entry name" value="Gp5 N-terminal domain"/>
    <property type="match status" value="1"/>
</dbReference>